<evidence type="ECO:0000256" key="4">
    <source>
        <dbReference type="ARBA" id="ARBA00023273"/>
    </source>
</evidence>
<keyword evidence="7" id="KW-0175">Coiled coil</keyword>
<evidence type="ECO:0000256" key="6">
    <source>
        <dbReference type="ARBA" id="ARBA00029555"/>
    </source>
</evidence>
<dbReference type="Pfam" id="PF14738">
    <property type="entry name" value="CFAP91"/>
    <property type="match status" value="1"/>
</dbReference>
<evidence type="ECO:0000256" key="5">
    <source>
        <dbReference type="ARBA" id="ARBA00029468"/>
    </source>
</evidence>
<organism evidence="10 11">
    <name type="scientific">Fasciolopsis buskii</name>
    <dbReference type="NCBI Taxonomy" id="27845"/>
    <lineage>
        <taxon>Eukaryota</taxon>
        <taxon>Metazoa</taxon>
        <taxon>Spiralia</taxon>
        <taxon>Lophotrochozoa</taxon>
        <taxon>Platyhelminthes</taxon>
        <taxon>Trematoda</taxon>
        <taxon>Digenea</taxon>
        <taxon>Plagiorchiida</taxon>
        <taxon>Echinostomata</taxon>
        <taxon>Echinostomatoidea</taxon>
        <taxon>Fasciolidae</taxon>
        <taxon>Fasciolopsis</taxon>
    </lineage>
</organism>
<dbReference type="OrthoDB" id="567787at2759"/>
<evidence type="ECO:0000256" key="8">
    <source>
        <dbReference type="SAM" id="MobiDB-lite"/>
    </source>
</evidence>
<evidence type="ECO:0000256" key="3">
    <source>
        <dbReference type="ARBA" id="ARBA00023212"/>
    </source>
</evidence>
<keyword evidence="3" id="KW-0206">Cytoskeleton</keyword>
<name>A0A8E0RQC9_9TREM</name>
<comment type="caution">
    <text evidence="10">The sequence shown here is derived from an EMBL/GenBank/DDBJ whole genome shotgun (WGS) entry which is preliminary data.</text>
</comment>
<sequence>MTHPKSSIVVKERQHDYLYDPVYTLSGIRDHERALRKSINQLGRLEKLYSFRNFFSEIPIYKPFTWRISSKDPVPEHVSRQFRPKDICAELVKRLVRGNESFDQPENLIERERAKFFSYHNTFDGCFPLDDLVRVDMTIESLGHGRLIAAEQIGTYGPTFVSRAIQTVYRDSEAQTDPYSPPYVVNVGETPEVLTLATLGYGRGLPAGLHDVEMIERARERRKIENGLEPYSEIAYDPKRVEHRRKILRDLELREWNFREQEVEALQEVRMKVLVQLLRKREEHEQEAVSRRLDRIWQERCAAKEEQCKRIQHKFVAALRKLMRKRLAERHALREKKRDVIRDYSDPSSQAFAPLTRLGVFPDRASEANVVKNYYVNTYEDGVLNPKKQVRRKPRFLQKIEKPPPRPATPSIAPPDDESLLERELAAITLQQLIRGRAIQTQMYEGKEKRKELIEELRSTHALLEDDIAEKRRQKQLILSTQNRHVELLHRDNEMDNVLSQLECGSLADMLDFLSKELDRLIEERRIHAMVILAERSRRMREAEESGNRQREERRRREQDEIFKQIVKVHQETVDGYLANVAGIAIHSTADKIAQNEMDNKAREVDAKACELEVNRDARTSELIAADIVHNFLIPEVNRRAYQAMLEKRQRPLLLAAHREIWDPAHSAANIKSLPIKQDSFRLDAFTMTSDAAEVTLSKPSFLEQTNPNEVPHEESTNDAD</sequence>
<evidence type="ECO:0000313" key="11">
    <source>
        <dbReference type="Proteomes" id="UP000728185"/>
    </source>
</evidence>
<dbReference type="GO" id="GO:0005930">
    <property type="term" value="C:axoneme"/>
    <property type="evidence" value="ECO:0007669"/>
    <property type="project" value="UniProtKB-SubCell"/>
</dbReference>
<feature type="region of interest" description="Disordered" evidence="8">
    <location>
        <begin position="697"/>
        <end position="721"/>
    </location>
</feature>
<dbReference type="InterPro" id="IPR026720">
    <property type="entry name" value="CFAP91"/>
</dbReference>
<comment type="similarity">
    <text evidence="5">Belongs to the CFAP91 family.</text>
</comment>
<dbReference type="PANTHER" id="PTHR22455:SF10">
    <property type="entry name" value="CILIA- AND FLAGELLA-ASSOCIATED PROTEIN 91"/>
    <property type="match status" value="1"/>
</dbReference>
<evidence type="ECO:0000313" key="10">
    <source>
        <dbReference type="EMBL" id="KAA0185323.1"/>
    </source>
</evidence>
<evidence type="ECO:0000259" key="9">
    <source>
        <dbReference type="Pfam" id="PF14738"/>
    </source>
</evidence>
<evidence type="ECO:0000256" key="1">
    <source>
        <dbReference type="ARBA" id="ARBA00004430"/>
    </source>
</evidence>
<reference evidence="10" key="1">
    <citation type="submission" date="2019-05" db="EMBL/GenBank/DDBJ databases">
        <title>Annotation for the trematode Fasciolopsis buski.</title>
        <authorList>
            <person name="Choi Y.-J."/>
        </authorList>
    </citation>
    <scope>NUCLEOTIDE SEQUENCE</scope>
    <source>
        <strain evidence="10">HT</strain>
        <tissue evidence="10">Whole worm</tissue>
    </source>
</reference>
<dbReference type="PANTHER" id="PTHR22455">
    <property type="entry name" value="CILIA- AND FLAGELLA-ASSOCIATED PROTEIN 91"/>
    <property type="match status" value="1"/>
</dbReference>
<proteinExistence type="inferred from homology"/>
<keyword evidence="4" id="KW-0966">Cell projection</keyword>
<accession>A0A8E0RQC9</accession>
<dbReference type="Proteomes" id="UP000728185">
    <property type="component" value="Unassembled WGS sequence"/>
</dbReference>
<evidence type="ECO:0000256" key="2">
    <source>
        <dbReference type="ARBA" id="ARBA00022490"/>
    </source>
</evidence>
<feature type="domain" description="CFAP91" evidence="9">
    <location>
        <begin position="165"/>
        <end position="321"/>
    </location>
</feature>
<dbReference type="AlphaFoldDB" id="A0A8E0RQC9"/>
<protein>
    <recommendedName>
        <fullName evidence="6">Cilia- and flagella-associated protein 91</fullName>
    </recommendedName>
</protein>
<keyword evidence="2" id="KW-0963">Cytoplasm</keyword>
<feature type="compositionally biased region" description="Basic and acidic residues" evidence="8">
    <location>
        <begin position="711"/>
        <end position="721"/>
    </location>
</feature>
<dbReference type="InterPro" id="IPR032840">
    <property type="entry name" value="CFAP91_dom"/>
</dbReference>
<dbReference type="EMBL" id="LUCM01010553">
    <property type="protein sequence ID" value="KAA0185323.1"/>
    <property type="molecule type" value="Genomic_DNA"/>
</dbReference>
<evidence type="ECO:0000256" key="7">
    <source>
        <dbReference type="SAM" id="Coils"/>
    </source>
</evidence>
<keyword evidence="11" id="KW-1185">Reference proteome</keyword>
<gene>
    <name evidence="10" type="ORF">FBUS_04959</name>
</gene>
<comment type="subcellular location">
    <subcellularLocation>
        <location evidence="1">Cytoplasm</location>
        <location evidence="1">Cytoskeleton</location>
        <location evidence="1">Cilium axoneme</location>
    </subcellularLocation>
</comment>
<feature type="coiled-coil region" evidence="7">
    <location>
        <begin position="447"/>
        <end position="474"/>
    </location>
</feature>